<sequence length="76" mass="8254">MYGCGSSCPSWIAKLAYIWGPSITKVDLQGNLPHRDRIKQVNDVPRRDLKDVSRCHPQSSVNIAATSTTSAGAGNR</sequence>
<evidence type="ECO:0000313" key="1">
    <source>
        <dbReference type="EMBL" id="KAH3813548.1"/>
    </source>
</evidence>
<organism evidence="1 2">
    <name type="scientific">Dreissena polymorpha</name>
    <name type="common">Zebra mussel</name>
    <name type="synonym">Mytilus polymorpha</name>
    <dbReference type="NCBI Taxonomy" id="45954"/>
    <lineage>
        <taxon>Eukaryota</taxon>
        <taxon>Metazoa</taxon>
        <taxon>Spiralia</taxon>
        <taxon>Lophotrochozoa</taxon>
        <taxon>Mollusca</taxon>
        <taxon>Bivalvia</taxon>
        <taxon>Autobranchia</taxon>
        <taxon>Heteroconchia</taxon>
        <taxon>Euheterodonta</taxon>
        <taxon>Imparidentia</taxon>
        <taxon>Neoheterodontei</taxon>
        <taxon>Myida</taxon>
        <taxon>Dreissenoidea</taxon>
        <taxon>Dreissenidae</taxon>
        <taxon>Dreissena</taxon>
    </lineage>
</organism>
<dbReference type="EMBL" id="JAIWYP010000006">
    <property type="protein sequence ID" value="KAH3813548.1"/>
    <property type="molecule type" value="Genomic_DNA"/>
</dbReference>
<gene>
    <name evidence="1" type="ORF">DPMN_142009</name>
</gene>
<reference evidence="1" key="2">
    <citation type="submission" date="2020-11" db="EMBL/GenBank/DDBJ databases">
        <authorList>
            <person name="McCartney M.A."/>
            <person name="Auch B."/>
            <person name="Kono T."/>
            <person name="Mallez S."/>
            <person name="Becker A."/>
            <person name="Gohl D.M."/>
            <person name="Silverstein K.A.T."/>
            <person name="Koren S."/>
            <person name="Bechman K.B."/>
            <person name="Herman A."/>
            <person name="Abrahante J.E."/>
            <person name="Garbe J."/>
        </authorList>
    </citation>
    <scope>NUCLEOTIDE SEQUENCE</scope>
    <source>
        <strain evidence="1">Duluth1</strain>
        <tissue evidence="1">Whole animal</tissue>
    </source>
</reference>
<comment type="caution">
    <text evidence="1">The sequence shown here is derived from an EMBL/GenBank/DDBJ whole genome shotgun (WGS) entry which is preliminary data.</text>
</comment>
<reference evidence="1" key="1">
    <citation type="journal article" date="2019" name="bioRxiv">
        <title>The Genome of the Zebra Mussel, Dreissena polymorpha: A Resource for Invasive Species Research.</title>
        <authorList>
            <person name="McCartney M.A."/>
            <person name="Auch B."/>
            <person name="Kono T."/>
            <person name="Mallez S."/>
            <person name="Zhang Y."/>
            <person name="Obille A."/>
            <person name="Becker A."/>
            <person name="Abrahante J.E."/>
            <person name="Garbe J."/>
            <person name="Badalamenti J.P."/>
            <person name="Herman A."/>
            <person name="Mangelson H."/>
            <person name="Liachko I."/>
            <person name="Sullivan S."/>
            <person name="Sone E.D."/>
            <person name="Koren S."/>
            <person name="Silverstein K.A.T."/>
            <person name="Beckman K.B."/>
            <person name="Gohl D.M."/>
        </authorList>
    </citation>
    <scope>NUCLEOTIDE SEQUENCE</scope>
    <source>
        <strain evidence="1">Duluth1</strain>
        <tissue evidence="1">Whole animal</tissue>
    </source>
</reference>
<accession>A0A9D4GAV0</accession>
<dbReference type="AlphaFoldDB" id="A0A9D4GAV0"/>
<keyword evidence="2" id="KW-1185">Reference proteome</keyword>
<name>A0A9D4GAV0_DREPO</name>
<protein>
    <submittedName>
        <fullName evidence="1">Uncharacterized protein</fullName>
    </submittedName>
</protein>
<dbReference type="Proteomes" id="UP000828390">
    <property type="component" value="Unassembled WGS sequence"/>
</dbReference>
<evidence type="ECO:0000313" key="2">
    <source>
        <dbReference type="Proteomes" id="UP000828390"/>
    </source>
</evidence>
<proteinExistence type="predicted"/>